<accession>A0A0V9UPM2</accession>
<dbReference type="PROSITE" id="PS01124">
    <property type="entry name" value="HTH_ARAC_FAMILY_2"/>
    <property type="match status" value="1"/>
</dbReference>
<dbReference type="AlphaFoldDB" id="A0A0V9UPM2"/>
<dbReference type="SUPFAM" id="SSF46689">
    <property type="entry name" value="Homeodomain-like"/>
    <property type="match status" value="1"/>
</dbReference>
<organism evidence="5 6">
    <name type="scientific">Rhodococcus pyridinivorans KG-16</name>
    <dbReference type="NCBI Taxonomy" id="1441730"/>
    <lineage>
        <taxon>Bacteria</taxon>
        <taxon>Bacillati</taxon>
        <taxon>Actinomycetota</taxon>
        <taxon>Actinomycetes</taxon>
        <taxon>Mycobacteriales</taxon>
        <taxon>Nocardiaceae</taxon>
        <taxon>Rhodococcus</taxon>
    </lineage>
</organism>
<dbReference type="Pfam" id="PF12833">
    <property type="entry name" value="HTH_18"/>
    <property type="match status" value="1"/>
</dbReference>
<evidence type="ECO:0000256" key="1">
    <source>
        <dbReference type="ARBA" id="ARBA00023015"/>
    </source>
</evidence>
<name>A0A0V9UPM2_9NOCA</name>
<gene>
    <name evidence="5" type="ORF">Z045_00030</name>
</gene>
<reference evidence="5 6" key="2">
    <citation type="journal article" date="2016" name="Genome Announc.">
        <title>Draft Genome Sequence of a Versatile Hydrocarbon-Degrading Bacterium, Rhodococcus pyridinivorans Strain KG-16, Collected from Oil Fields in India.</title>
        <authorList>
            <person name="Aggarwal R.K."/>
            <person name="Dawar C."/>
            <person name="Phanindranath R."/>
            <person name="Mutnuri L."/>
            <person name="Dayal A.M."/>
        </authorList>
    </citation>
    <scope>NUCLEOTIDE SEQUENCE [LARGE SCALE GENOMIC DNA]</scope>
    <source>
        <strain evidence="5 6">KG-16</strain>
    </source>
</reference>
<sequence length="332" mass="36841">MTERERWSDSTRKSTKPTVVSLDTRGLDSTEGRNLWANTVGTLYCESDVAWPNPRQPFIAEWGGHPIGELHVSTMRADVHSVIRSPAMVRSDDAGDFLVLVVTDGNVRVTQNGRSGVLEQGSFALLDCAAPFEFEAESNFRQVVIDTPRPLLEARLPQRVLEQGTGLPISGISGTGRLVSRFLLDVAEQDRTLPTRSAVSISSVALDLLVTALTDSATETDPTKISHARDLAEVQRIVERQLHDPALSLSRVAAEAGMSVRHIQNLFREQGTTPRAWLYRTRVERARKYLLSTDLTVAEVSEQSGFRDVSHFSRTFRAAYGSSPGRYRTEHR</sequence>
<dbReference type="RefSeq" id="WP_024102196.1">
    <property type="nucleotide sequence ID" value="NZ_AZXY01000001.1"/>
</dbReference>
<dbReference type="InterPro" id="IPR018062">
    <property type="entry name" value="HTH_AraC-typ_CS"/>
</dbReference>
<reference evidence="6" key="1">
    <citation type="submission" date="2015-01" db="EMBL/GenBank/DDBJ databases">
        <title>Draft genome sequence of Rhodococcus pyridinivorans strain KG-16, a hydrocarbon-degrading bacterium.</title>
        <authorList>
            <person name="Aggarwal R.K."/>
            <person name="Dawar C."/>
        </authorList>
    </citation>
    <scope>NUCLEOTIDE SEQUENCE [LARGE SCALE GENOMIC DNA]</scope>
    <source>
        <strain evidence="6">KG-16</strain>
    </source>
</reference>
<dbReference type="InterPro" id="IPR035418">
    <property type="entry name" value="AraC-bd_2"/>
</dbReference>
<evidence type="ECO:0000256" key="2">
    <source>
        <dbReference type="ARBA" id="ARBA00023125"/>
    </source>
</evidence>
<dbReference type="Gene3D" id="1.10.10.60">
    <property type="entry name" value="Homeodomain-like"/>
    <property type="match status" value="1"/>
</dbReference>
<evidence type="ECO:0000313" key="5">
    <source>
        <dbReference type="EMBL" id="KSZ59944.1"/>
    </source>
</evidence>
<dbReference type="InterPro" id="IPR009057">
    <property type="entry name" value="Homeodomain-like_sf"/>
</dbReference>
<evidence type="ECO:0000256" key="3">
    <source>
        <dbReference type="ARBA" id="ARBA00023163"/>
    </source>
</evidence>
<keyword evidence="2" id="KW-0238">DNA-binding</keyword>
<dbReference type="InterPro" id="IPR020449">
    <property type="entry name" value="Tscrpt_reg_AraC-type_HTH"/>
</dbReference>
<dbReference type="PANTHER" id="PTHR46796">
    <property type="entry name" value="HTH-TYPE TRANSCRIPTIONAL ACTIVATOR RHAS-RELATED"/>
    <property type="match status" value="1"/>
</dbReference>
<dbReference type="GO" id="GO:0003700">
    <property type="term" value="F:DNA-binding transcription factor activity"/>
    <property type="evidence" value="ECO:0007669"/>
    <property type="project" value="InterPro"/>
</dbReference>
<comment type="caution">
    <text evidence="5">The sequence shown here is derived from an EMBL/GenBank/DDBJ whole genome shotgun (WGS) entry which is preliminary data.</text>
</comment>
<dbReference type="PANTHER" id="PTHR46796:SF6">
    <property type="entry name" value="ARAC SUBFAMILY"/>
    <property type="match status" value="1"/>
</dbReference>
<keyword evidence="1" id="KW-0805">Transcription regulation</keyword>
<dbReference type="PATRIC" id="fig|1441730.3.peg.10"/>
<dbReference type="GO" id="GO:0043565">
    <property type="term" value="F:sequence-specific DNA binding"/>
    <property type="evidence" value="ECO:0007669"/>
    <property type="project" value="InterPro"/>
</dbReference>
<evidence type="ECO:0000313" key="6">
    <source>
        <dbReference type="Proteomes" id="UP000053060"/>
    </source>
</evidence>
<dbReference type="SMART" id="SM00342">
    <property type="entry name" value="HTH_ARAC"/>
    <property type="match status" value="1"/>
</dbReference>
<dbReference type="Proteomes" id="UP000053060">
    <property type="component" value="Unassembled WGS sequence"/>
</dbReference>
<dbReference type="InterPro" id="IPR018060">
    <property type="entry name" value="HTH_AraC"/>
</dbReference>
<keyword evidence="3" id="KW-0804">Transcription</keyword>
<dbReference type="PRINTS" id="PR00032">
    <property type="entry name" value="HTHARAC"/>
</dbReference>
<dbReference type="GeneID" id="29940839"/>
<dbReference type="PROSITE" id="PS00041">
    <property type="entry name" value="HTH_ARAC_FAMILY_1"/>
    <property type="match status" value="1"/>
</dbReference>
<dbReference type="Pfam" id="PF14525">
    <property type="entry name" value="AraC_binding_2"/>
    <property type="match status" value="1"/>
</dbReference>
<feature type="domain" description="HTH araC/xylS-type" evidence="4">
    <location>
        <begin position="232"/>
        <end position="330"/>
    </location>
</feature>
<dbReference type="EMBL" id="AZXY01000001">
    <property type="protein sequence ID" value="KSZ59944.1"/>
    <property type="molecule type" value="Genomic_DNA"/>
</dbReference>
<proteinExistence type="predicted"/>
<dbReference type="InterPro" id="IPR050204">
    <property type="entry name" value="AraC_XylS_family_regulators"/>
</dbReference>
<evidence type="ECO:0000259" key="4">
    <source>
        <dbReference type="PROSITE" id="PS01124"/>
    </source>
</evidence>
<protein>
    <submittedName>
        <fullName evidence="5">AraC family transcriptional regulator</fullName>
    </submittedName>
</protein>